<evidence type="ECO:0000313" key="2">
    <source>
        <dbReference type="Proteomes" id="UP000178065"/>
    </source>
</evidence>
<protein>
    <submittedName>
        <fullName evidence="1">Uncharacterized protein</fullName>
    </submittedName>
</protein>
<dbReference type="Proteomes" id="UP000178065">
    <property type="component" value="Unassembled WGS sequence"/>
</dbReference>
<dbReference type="EMBL" id="MHTT01000014">
    <property type="protein sequence ID" value="OHA65291.1"/>
    <property type="molecule type" value="Genomic_DNA"/>
</dbReference>
<sequence>MCEARHNEGFPGSAEGGYINKLLGARVNCLTLAGILAIRPRIASKECPGNLVYLILDWTFFKA</sequence>
<comment type="caution">
    <text evidence="1">The sequence shown here is derived from an EMBL/GenBank/DDBJ whole genome shotgun (WGS) entry which is preliminary data.</text>
</comment>
<dbReference type="STRING" id="1802448.A2672_01720"/>
<organism evidence="1 2">
    <name type="scientific">Candidatus Wildermuthbacteria bacterium RIFCSPHIGHO2_01_FULL_49_22b</name>
    <dbReference type="NCBI Taxonomy" id="1802448"/>
    <lineage>
        <taxon>Bacteria</taxon>
        <taxon>Candidatus Wildermuthiibacteriota</taxon>
    </lineage>
</organism>
<dbReference type="AlphaFoldDB" id="A0A1G2QZN5"/>
<accession>A0A1G2QZN5</accession>
<evidence type="ECO:0000313" key="1">
    <source>
        <dbReference type="EMBL" id="OHA65291.1"/>
    </source>
</evidence>
<proteinExistence type="predicted"/>
<gene>
    <name evidence="1" type="ORF">A2672_01720</name>
</gene>
<reference evidence="1 2" key="1">
    <citation type="journal article" date="2016" name="Nat. Commun.">
        <title>Thousands of microbial genomes shed light on interconnected biogeochemical processes in an aquifer system.</title>
        <authorList>
            <person name="Anantharaman K."/>
            <person name="Brown C.T."/>
            <person name="Hug L.A."/>
            <person name="Sharon I."/>
            <person name="Castelle C.J."/>
            <person name="Probst A.J."/>
            <person name="Thomas B.C."/>
            <person name="Singh A."/>
            <person name="Wilkins M.J."/>
            <person name="Karaoz U."/>
            <person name="Brodie E.L."/>
            <person name="Williams K.H."/>
            <person name="Hubbard S.S."/>
            <person name="Banfield J.F."/>
        </authorList>
    </citation>
    <scope>NUCLEOTIDE SEQUENCE [LARGE SCALE GENOMIC DNA]</scope>
</reference>
<name>A0A1G2QZN5_9BACT</name>